<dbReference type="PANTHER" id="PTHR23028:SF53">
    <property type="entry name" value="ACYL_TRANSF_3 DOMAIN-CONTAINING PROTEIN"/>
    <property type="match status" value="1"/>
</dbReference>
<feature type="transmembrane region" description="Helical" evidence="2">
    <location>
        <begin position="60"/>
        <end position="80"/>
    </location>
</feature>
<feature type="transmembrane region" description="Helical" evidence="2">
    <location>
        <begin position="136"/>
        <end position="156"/>
    </location>
</feature>
<name>A0A261SKM2_9BORD</name>
<feature type="transmembrane region" description="Helical" evidence="2">
    <location>
        <begin position="189"/>
        <end position="205"/>
    </location>
</feature>
<evidence type="ECO:0000313" key="5">
    <source>
        <dbReference type="Proteomes" id="UP000216020"/>
    </source>
</evidence>
<dbReference type="GO" id="GO:0016020">
    <property type="term" value="C:membrane"/>
    <property type="evidence" value="ECO:0007669"/>
    <property type="project" value="TreeGrafter"/>
</dbReference>
<dbReference type="EMBL" id="NEVM01000001">
    <property type="protein sequence ID" value="OZI37502.1"/>
    <property type="molecule type" value="Genomic_DNA"/>
</dbReference>
<feature type="transmembrane region" description="Helical" evidence="2">
    <location>
        <begin position="162"/>
        <end position="182"/>
    </location>
</feature>
<dbReference type="RefSeq" id="WP_094851608.1">
    <property type="nucleotide sequence ID" value="NZ_NEVM01000001.1"/>
</dbReference>
<keyword evidence="5" id="KW-1185">Reference proteome</keyword>
<feature type="transmembrane region" description="Helical" evidence="2">
    <location>
        <begin position="372"/>
        <end position="393"/>
    </location>
</feature>
<dbReference type="GO" id="GO:0016747">
    <property type="term" value="F:acyltransferase activity, transferring groups other than amino-acyl groups"/>
    <property type="evidence" value="ECO:0007669"/>
    <property type="project" value="InterPro"/>
</dbReference>
<keyword evidence="2" id="KW-1133">Transmembrane helix</keyword>
<dbReference type="AlphaFoldDB" id="A0A261SKM2"/>
<proteinExistence type="predicted"/>
<dbReference type="InterPro" id="IPR002656">
    <property type="entry name" value="Acyl_transf_3_dom"/>
</dbReference>
<dbReference type="OrthoDB" id="9814807at2"/>
<comment type="caution">
    <text evidence="4">The sequence shown here is derived from an EMBL/GenBank/DDBJ whole genome shotgun (WGS) entry which is preliminary data.</text>
</comment>
<keyword evidence="2" id="KW-0472">Membrane</keyword>
<feature type="domain" description="Acyltransferase 3" evidence="3">
    <location>
        <begin position="15"/>
        <end position="388"/>
    </location>
</feature>
<feature type="transmembrane region" description="Helical" evidence="2">
    <location>
        <begin position="249"/>
        <end position="267"/>
    </location>
</feature>
<evidence type="ECO:0000313" key="4">
    <source>
        <dbReference type="EMBL" id="OZI37502.1"/>
    </source>
</evidence>
<evidence type="ECO:0000256" key="2">
    <source>
        <dbReference type="SAM" id="Phobius"/>
    </source>
</evidence>
<reference evidence="5" key="1">
    <citation type="submission" date="2017-05" db="EMBL/GenBank/DDBJ databases">
        <title>Complete and WGS of Bordetella genogroups.</title>
        <authorList>
            <person name="Spilker T."/>
            <person name="Lipuma J."/>
        </authorList>
    </citation>
    <scope>NUCLEOTIDE SEQUENCE [LARGE SCALE GENOMIC DNA]</scope>
    <source>
        <strain evidence="5">AU16122</strain>
    </source>
</reference>
<feature type="transmembrane region" description="Helical" evidence="2">
    <location>
        <begin position="217"/>
        <end position="237"/>
    </location>
</feature>
<feature type="region of interest" description="Disordered" evidence="1">
    <location>
        <begin position="294"/>
        <end position="313"/>
    </location>
</feature>
<gene>
    <name evidence="4" type="ORF">CAL29_03595</name>
</gene>
<accession>A0A261SKM2</accession>
<evidence type="ECO:0000259" key="3">
    <source>
        <dbReference type="Pfam" id="PF01757"/>
    </source>
</evidence>
<dbReference type="InterPro" id="IPR050879">
    <property type="entry name" value="Acyltransferase_3"/>
</dbReference>
<sequence>MSPSPPPPGPPARDLGIDTLRGVAILLVLLHHFNIAYSLRDTTLAAWLGWPLLHAIARNGNYGVTIFFAVSGFLITRNALARWGDLARIDVADFYALRAARILPCLALVVAAVDALALAGLPLFDNRAGAPVSLWTVNAAALTFWMNVLVTHVGWINYPLGVLWSLSVEAVFYLLFPVLCVGLAGARRWLLPGLAIGVICAAPWYRLANQGEAEAYLYGYLACFDAIAIGCCGAVLARRGHAGLLGTRVARAAILAAMSALYLAWPIGVSNVLGTTAMALGTVLFLAGSGAAEPRRHADPATRRAAGSHDEAREEAREYTSGHAIARPLWITRALAACGRRSYELYLFHLIVLGIARGMLPASHVAGDGRLLMLLAYLLGSAALAAAVARMWSDPANAAIRKRFVRGLPMKARADAAAGADSAG</sequence>
<dbReference type="Pfam" id="PF01757">
    <property type="entry name" value="Acyl_transf_3"/>
    <property type="match status" value="1"/>
</dbReference>
<evidence type="ECO:0000256" key="1">
    <source>
        <dbReference type="SAM" id="MobiDB-lite"/>
    </source>
</evidence>
<dbReference type="Proteomes" id="UP000216020">
    <property type="component" value="Unassembled WGS sequence"/>
</dbReference>
<keyword evidence="2" id="KW-0812">Transmembrane</keyword>
<organism evidence="4 5">
    <name type="scientific">Bordetella genomosp. 10</name>
    <dbReference type="NCBI Taxonomy" id="1416804"/>
    <lineage>
        <taxon>Bacteria</taxon>
        <taxon>Pseudomonadati</taxon>
        <taxon>Pseudomonadota</taxon>
        <taxon>Betaproteobacteria</taxon>
        <taxon>Burkholderiales</taxon>
        <taxon>Alcaligenaceae</taxon>
        <taxon>Bordetella</taxon>
    </lineage>
</organism>
<protein>
    <recommendedName>
        <fullName evidence="3">Acyltransferase 3 domain-containing protein</fullName>
    </recommendedName>
</protein>
<feature type="transmembrane region" description="Helical" evidence="2">
    <location>
        <begin position="343"/>
        <end position="360"/>
    </location>
</feature>
<dbReference type="GO" id="GO:0000271">
    <property type="term" value="P:polysaccharide biosynthetic process"/>
    <property type="evidence" value="ECO:0007669"/>
    <property type="project" value="TreeGrafter"/>
</dbReference>
<feature type="transmembrane region" description="Helical" evidence="2">
    <location>
        <begin position="100"/>
        <end position="124"/>
    </location>
</feature>
<dbReference type="PANTHER" id="PTHR23028">
    <property type="entry name" value="ACETYLTRANSFERASE"/>
    <property type="match status" value="1"/>
</dbReference>